<evidence type="ECO:0000313" key="4">
    <source>
        <dbReference type="EMBL" id="KAK2142430.1"/>
    </source>
</evidence>
<organism evidence="4 5">
    <name type="scientific">Paralvinella palmiformis</name>
    <dbReference type="NCBI Taxonomy" id="53620"/>
    <lineage>
        <taxon>Eukaryota</taxon>
        <taxon>Metazoa</taxon>
        <taxon>Spiralia</taxon>
        <taxon>Lophotrochozoa</taxon>
        <taxon>Annelida</taxon>
        <taxon>Polychaeta</taxon>
        <taxon>Sedentaria</taxon>
        <taxon>Canalipalpata</taxon>
        <taxon>Terebellida</taxon>
        <taxon>Terebelliformia</taxon>
        <taxon>Alvinellidae</taxon>
        <taxon>Paralvinella</taxon>
    </lineage>
</organism>
<feature type="domain" description="Sushi" evidence="3">
    <location>
        <begin position="12"/>
        <end position="72"/>
    </location>
</feature>
<proteinExistence type="predicted"/>
<accession>A0AAD9IYI9</accession>
<dbReference type="EMBL" id="JAODUP010000956">
    <property type="protein sequence ID" value="KAK2142430.1"/>
    <property type="molecule type" value="Genomic_DNA"/>
</dbReference>
<dbReference type="Proteomes" id="UP001208570">
    <property type="component" value="Unassembled WGS sequence"/>
</dbReference>
<dbReference type="CDD" id="cd00033">
    <property type="entry name" value="CCP"/>
    <property type="match status" value="1"/>
</dbReference>
<dbReference type="AlphaFoldDB" id="A0AAD9IYI9"/>
<evidence type="ECO:0000259" key="3">
    <source>
        <dbReference type="PROSITE" id="PS50923"/>
    </source>
</evidence>
<reference evidence="4" key="1">
    <citation type="journal article" date="2023" name="Mol. Biol. Evol.">
        <title>Third-Generation Sequencing Reveals the Adaptive Role of the Epigenome in Three Deep-Sea Polychaetes.</title>
        <authorList>
            <person name="Perez M."/>
            <person name="Aroh O."/>
            <person name="Sun Y."/>
            <person name="Lan Y."/>
            <person name="Juniper S.K."/>
            <person name="Young C.R."/>
            <person name="Angers B."/>
            <person name="Qian P.Y."/>
        </authorList>
    </citation>
    <scope>NUCLEOTIDE SEQUENCE</scope>
    <source>
        <strain evidence="4">P08H-3</strain>
    </source>
</reference>
<dbReference type="Pfam" id="PF00084">
    <property type="entry name" value="Sushi"/>
    <property type="match status" value="1"/>
</dbReference>
<keyword evidence="5" id="KW-1185">Reference proteome</keyword>
<dbReference type="InterPro" id="IPR000436">
    <property type="entry name" value="Sushi_SCR_CCP_dom"/>
</dbReference>
<dbReference type="SUPFAM" id="SSF57535">
    <property type="entry name" value="Complement control module/SCR domain"/>
    <property type="match status" value="1"/>
</dbReference>
<keyword evidence="2" id="KW-0768">Sushi</keyword>
<feature type="disulfide bond" evidence="2">
    <location>
        <begin position="14"/>
        <end position="57"/>
    </location>
</feature>
<evidence type="ECO:0000256" key="2">
    <source>
        <dbReference type="PROSITE-ProRule" id="PRU00302"/>
    </source>
</evidence>
<dbReference type="InterPro" id="IPR035976">
    <property type="entry name" value="Sushi/SCR/CCP_sf"/>
</dbReference>
<sequence>DQDAETKQAIVRQCPEPDKVKGATAHYKNTFIDSVVTYVTNYGYRFQYGEKARTIICLPNGKWNAKMPDAITNSCPPIDVKGSTKSTKQTIPGTKVEIKCITPHAKMENGLSMITIVCSSS</sequence>
<feature type="non-terminal residue" evidence="4">
    <location>
        <position position="121"/>
    </location>
</feature>
<gene>
    <name evidence="4" type="ORF">LSH36_956g00018</name>
</gene>
<dbReference type="PROSITE" id="PS50923">
    <property type="entry name" value="SUSHI"/>
    <property type="match status" value="1"/>
</dbReference>
<evidence type="ECO:0000313" key="5">
    <source>
        <dbReference type="Proteomes" id="UP001208570"/>
    </source>
</evidence>
<evidence type="ECO:0000256" key="1">
    <source>
        <dbReference type="ARBA" id="ARBA00023157"/>
    </source>
</evidence>
<protein>
    <recommendedName>
        <fullName evidence="3">Sushi domain-containing protein</fullName>
    </recommendedName>
</protein>
<comment type="caution">
    <text evidence="4">The sequence shown here is derived from an EMBL/GenBank/DDBJ whole genome shotgun (WGS) entry which is preliminary data.</text>
</comment>
<feature type="non-terminal residue" evidence="4">
    <location>
        <position position="1"/>
    </location>
</feature>
<name>A0AAD9IYI9_9ANNE</name>
<keyword evidence="1 2" id="KW-1015">Disulfide bond</keyword>
<comment type="caution">
    <text evidence="2">Lacks conserved residue(s) required for the propagation of feature annotation.</text>
</comment>
<dbReference type="Gene3D" id="2.10.70.10">
    <property type="entry name" value="Complement Module, domain 1"/>
    <property type="match status" value="1"/>
</dbReference>